<evidence type="ECO:0000256" key="3">
    <source>
        <dbReference type="ARBA" id="ARBA00012759"/>
    </source>
</evidence>
<feature type="compositionally biased region" description="Pro residues" evidence="11">
    <location>
        <begin position="384"/>
        <end position="399"/>
    </location>
</feature>
<evidence type="ECO:0000256" key="8">
    <source>
        <dbReference type="ARBA" id="ARBA00022801"/>
    </source>
</evidence>
<evidence type="ECO:0000256" key="1">
    <source>
        <dbReference type="ARBA" id="ARBA00000707"/>
    </source>
</evidence>
<comment type="similarity">
    <text evidence="2">Belongs to the peptidase C64 family.</text>
</comment>
<dbReference type="PROSITE" id="PS50802">
    <property type="entry name" value="OTU"/>
    <property type="match status" value="1"/>
</dbReference>
<keyword evidence="4" id="KW-0645">Protease</keyword>
<reference evidence="13" key="1">
    <citation type="journal article" date="2023" name="Science">
        <title>Genome structures resolve the early diversification of teleost fishes.</title>
        <authorList>
            <person name="Parey E."/>
            <person name="Louis A."/>
            <person name="Montfort J."/>
            <person name="Bouchez O."/>
            <person name="Roques C."/>
            <person name="Iampietro C."/>
            <person name="Lluch J."/>
            <person name="Castinel A."/>
            <person name="Donnadieu C."/>
            <person name="Desvignes T."/>
            <person name="Floi Bucao C."/>
            <person name="Jouanno E."/>
            <person name="Wen M."/>
            <person name="Mejri S."/>
            <person name="Dirks R."/>
            <person name="Jansen H."/>
            <person name="Henkel C."/>
            <person name="Chen W.J."/>
            <person name="Zahm M."/>
            <person name="Cabau C."/>
            <person name="Klopp C."/>
            <person name="Thompson A.W."/>
            <person name="Robinson-Rechavi M."/>
            <person name="Braasch I."/>
            <person name="Lecointre G."/>
            <person name="Bobe J."/>
            <person name="Postlethwait J.H."/>
            <person name="Berthelot C."/>
            <person name="Roest Crollius H."/>
            <person name="Guiguen Y."/>
        </authorList>
    </citation>
    <scope>NUCLEOTIDE SEQUENCE</scope>
    <source>
        <strain evidence="13">NC1722</strain>
    </source>
</reference>
<evidence type="ECO:0000256" key="7">
    <source>
        <dbReference type="ARBA" id="ARBA00022786"/>
    </source>
</evidence>
<evidence type="ECO:0000256" key="11">
    <source>
        <dbReference type="SAM" id="MobiDB-lite"/>
    </source>
</evidence>
<dbReference type="GO" id="GO:0005634">
    <property type="term" value="C:nucleus"/>
    <property type="evidence" value="ECO:0007669"/>
    <property type="project" value="TreeGrafter"/>
</dbReference>
<gene>
    <name evidence="13" type="ORF">AAFF_G00107240</name>
</gene>
<dbReference type="AlphaFoldDB" id="A0AAD7WXS5"/>
<feature type="compositionally biased region" description="Basic and acidic residues" evidence="11">
    <location>
        <begin position="56"/>
        <end position="66"/>
    </location>
</feature>
<evidence type="ECO:0000256" key="9">
    <source>
        <dbReference type="ARBA" id="ARBA00022807"/>
    </source>
</evidence>
<dbReference type="Proteomes" id="UP001221898">
    <property type="component" value="Unassembled WGS sequence"/>
</dbReference>
<evidence type="ECO:0000256" key="2">
    <source>
        <dbReference type="ARBA" id="ARBA00005865"/>
    </source>
</evidence>
<keyword evidence="8" id="KW-0378">Hydrolase</keyword>
<feature type="domain" description="OTU" evidence="12">
    <location>
        <begin position="151"/>
        <end position="333"/>
    </location>
</feature>
<dbReference type="GO" id="GO:0070536">
    <property type="term" value="P:protein K63-linked deubiquitination"/>
    <property type="evidence" value="ECO:0007669"/>
    <property type="project" value="TreeGrafter"/>
</dbReference>
<dbReference type="InterPro" id="IPR003323">
    <property type="entry name" value="OTU_dom"/>
</dbReference>
<evidence type="ECO:0000259" key="12">
    <source>
        <dbReference type="PROSITE" id="PS50802"/>
    </source>
</evidence>
<dbReference type="GO" id="GO:0071108">
    <property type="term" value="P:protein K48-linked deubiquitination"/>
    <property type="evidence" value="ECO:0007669"/>
    <property type="project" value="TreeGrafter"/>
</dbReference>
<organism evidence="13 14">
    <name type="scientific">Aldrovandia affinis</name>
    <dbReference type="NCBI Taxonomy" id="143900"/>
    <lineage>
        <taxon>Eukaryota</taxon>
        <taxon>Metazoa</taxon>
        <taxon>Chordata</taxon>
        <taxon>Craniata</taxon>
        <taxon>Vertebrata</taxon>
        <taxon>Euteleostomi</taxon>
        <taxon>Actinopterygii</taxon>
        <taxon>Neopterygii</taxon>
        <taxon>Teleostei</taxon>
        <taxon>Notacanthiformes</taxon>
        <taxon>Halosauridae</taxon>
        <taxon>Aldrovandia</taxon>
    </lineage>
</organism>
<feature type="compositionally biased region" description="Basic and acidic residues" evidence="11">
    <location>
        <begin position="36"/>
        <end position="45"/>
    </location>
</feature>
<evidence type="ECO:0000313" key="14">
    <source>
        <dbReference type="Proteomes" id="UP001221898"/>
    </source>
</evidence>
<keyword evidence="9" id="KW-0788">Thiol protease</keyword>
<evidence type="ECO:0000313" key="13">
    <source>
        <dbReference type="EMBL" id="KAJ8413142.1"/>
    </source>
</evidence>
<dbReference type="GO" id="GO:0071947">
    <property type="term" value="P:protein deubiquitination involved in ubiquitin-dependent protein catabolic process"/>
    <property type="evidence" value="ECO:0007669"/>
    <property type="project" value="TreeGrafter"/>
</dbReference>
<dbReference type="PANTHER" id="PTHR13367">
    <property type="entry name" value="UBIQUITIN THIOESTERASE"/>
    <property type="match status" value="1"/>
</dbReference>
<dbReference type="GO" id="GO:0004843">
    <property type="term" value="F:cysteine-type deubiquitinase activity"/>
    <property type="evidence" value="ECO:0007669"/>
    <property type="project" value="UniProtKB-EC"/>
</dbReference>
<keyword evidence="14" id="KW-1185">Reference proteome</keyword>
<keyword evidence="6" id="KW-0863">Zinc-finger</keyword>
<feature type="region of interest" description="Disordered" evidence="11">
    <location>
        <begin position="36"/>
        <end position="66"/>
    </location>
</feature>
<dbReference type="GO" id="GO:0005737">
    <property type="term" value="C:cytoplasm"/>
    <property type="evidence" value="ECO:0007669"/>
    <property type="project" value="TreeGrafter"/>
</dbReference>
<dbReference type="EMBL" id="JAINUG010000017">
    <property type="protein sequence ID" value="KAJ8413142.1"/>
    <property type="molecule type" value="Genomic_DNA"/>
</dbReference>
<feature type="region of interest" description="Disordered" evidence="11">
    <location>
        <begin position="366"/>
        <end position="420"/>
    </location>
</feature>
<dbReference type="PANTHER" id="PTHR13367:SF9">
    <property type="entry name" value="OTU DOMAIN-CONTAINING PROTEIN 7A"/>
    <property type="match status" value="1"/>
</dbReference>
<protein>
    <recommendedName>
        <fullName evidence="3">ubiquitinyl hydrolase 1</fullName>
        <ecNumber evidence="3">3.4.19.12</ecNumber>
    </recommendedName>
</protein>
<keyword evidence="7" id="KW-0833">Ubl conjugation pathway</keyword>
<comment type="caution">
    <text evidence="13">The sequence shown here is derived from an EMBL/GenBank/DDBJ whole genome shotgun (WGS) entry which is preliminary data.</text>
</comment>
<dbReference type="GO" id="GO:0008270">
    <property type="term" value="F:zinc ion binding"/>
    <property type="evidence" value="ECO:0007669"/>
    <property type="project" value="UniProtKB-KW"/>
</dbReference>
<dbReference type="GO" id="GO:0070530">
    <property type="term" value="F:K63-linked polyubiquitin modification-dependent protein binding"/>
    <property type="evidence" value="ECO:0007669"/>
    <property type="project" value="TreeGrafter"/>
</dbReference>
<sequence length="516" mass="57353">MESGKNWDLSAALSDFEQLRQVHTVNLPRVFNEGRYYKQPERDTPQHLSKRPCQQKQEDNAQEKRLSRGISHASSAIVSLARSHVASEGNSEQLPLDMPIYTFQLPDLSVYSEDFRCFIEKDLIEQATMMALEQAGRLNWWSTMCSSCKRLLPLATTGDGNCLLHAASLGMWGFHDRDLVLRKSLYAMMKSGAEREALKRRWRWQQTQQNKESGLVYTEEEWEKEWNELLKLASSEPRTHFSKNSNASGGVDNSEDPVYESLEEFHVFVLAHVLRRPIVVVADTVLRDSGGEAFAPIPFGGLYLPLEVPPNRCHCSPLVLAYDQAHFSALVSMEQKDQQREQESGTESSRLQNHYGALLPGSVLRALPECSSNPPPDRLARAHPSPPPHACSSKPPAPPIARRRTPAPPLSENGRPSNRWHAARVSGEGRDVIYANAAAREWGSCEDRPARLPAGIVNTEGPGLFWHASGQPVPGTSAGTKWEQRVPRGFGRLEPRAAAAWEPGCGLPAGVTLPPA</sequence>
<evidence type="ECO:0000256" key="4">
    <source>
        <dbReference type="ARBA" id="ARBA00022670"/>
    </source>
</evidence>
<comment type="catalytic activity">
    <reaction evidence="1">
        <text>Thiol-dependent hydrolysis of ester, thioester, amide, peptide and isopeptide bonds formed by the C-terminal Gly of ubiquitin (a 76-residue protein attached to proteins as an intracellular targeting signal).</text>
        <dbReference type="EC" id="3.4.19.12"/>
    </reaction>
</comment>
<dbReference type="GO" id="GO:0035871">
    <property type="term" value="P:protein K11-linked deubiquitination"/>
    <property type="evidence" value="ECO:0007669"/>
    <property type="project" value="TreeGrafter"/>
</dbReference>
<proteinExistence type="inferred from homology"/>
<accession>A0AAD7WXS5</accession>
<evidence type="ECO:0000256" key="5">
    <source>
        <dbReference type="ARBA" id="ARBA00022723"/>
    </source>
</evidence>
<keyword evidence="5" id="KW-0479">Metal-binding</keyword>
<dbReference type="EC" id="3.4.19.12" evidence="3"/>
<dbReference type="Gene3D" id="1.10.8.10">
    <property type="entry name" value="DNA helicase RuvA subunit, C-terminal domain"/>
    <property type="match status" value="1"/>
</dbReference>
<dbReference type="InterPro" id="IPR051346">
    <property type="entry name" value="OTU_Deubiquitinase"/>
</dbReference>
<keyword evidence="10" id="KW-0862">Zinc</keyword>
<dbReference type="Pfam" id="PF02338">
    <property type="entry name" value="OTU"/>
    <property type="match status" value="1"/>
</dbReference>
<evidence type="ECO:0000256" key="6">
    <source>
        <dbReference type="ARBA" id="ARBA00022771"/>
    </source>
</evidence>
<evidence type="ECO:0000256" key="10">
    <source>
        <dbReference type="ARBA" id="ARBA00022833"/>
    </source>
</evidence>
<name>A0AAD7WXS5_9TELE</name>